<organism evidence="3 4">
    <name type="scientific">Torulaspora globosa</name>
    <dbReference type="NCBI Taxonomy" id="48254"/>
    <lineage>
        <taxon>Eukaryota</taxon>
        <taxon>Fungi</taxon>
        <taxon>Dikarya</taxon>
        <taxon>Ascomycota</taxon>
        <taxon>Saccharomycotina</taxon>
        <taxon>Saccharomycetes</taxon>
        <taxon>Saccharomycetales</taxon>
        <taxon>Saccharomycetaceae</taxon>
        <taxon>Torulaspora</taxon>
    </lineage>
</organism>
<keyword evidence="4" id="KW-1185">Reference proteome</keyword>
<feature type="region of interest" description="Disordered" evidence="1">
    <location>
        <begin position="618"/>
        <end position="655"/>
    </location>
</feature>
<feature type="compositionally biased region" description="Polar residues" evidence="1">
    <location>
        <begin position="1"/>
        <end position="11"/>
    </location>
</feature>
<proteinExistence type="predicted"/>
<evidence type="ECO:0000256" key="1">
    <source>
        <dbReference type="SAM" id="MobiDB-lite"/>
    </source>
</evidence>
<sequence length="1069" mass="119820">MGITNATSSKPLPTPPLEAKFNKEPSSSSPKRNENTEPSRPSMNLHRGQRVADNQDDEEFEFFQSFDREKVKDVIHAITAGLKDKGSDVEYLMIPFRPQQTNEKLLRFLNDLFPMGNGQPVGEKQRLKIVQKTEPLTLFQGLTYLWCRLPDGEVIGWKAYLQFKAREREKKYPTRGFLELMPQCLSSPSHASIVYDFFDLIVSLASNSRVNKMSARKISKMCAIWAFGKPLEEAGNSLDYDFTNTSESPNNSFQEGLDDWIPATDAMFHLLLAFLKSFVPQDLESAQLPSTLKNLLFNNEYPPKGSTAYSSQTVLTIPLVTLHTDRFSRKPWELLERCGELLDFSKCDAFQAREDYALLKSLFKKSNQVEGISRKMSQESRRLMKLMSTKHSTFQAGWSKRKCLPNEAKLPESIEVKRVDIDDFFIWAWLSTLSYEQTSSKKNLFGRSLILEFEFDGFKKWVLFQECDITLESRKRQRQRDIDGVVPGSELPKEELPQKEQRKVTPVYESFQKRVPSAGSQFSDSPSSDGYHTIISKESLSKNGSKHNVNLHTIEQKIAKWNPLSKSKRKTSGNDTPPKEERTMAPAGKKNPILIDPHRSVYELPPIERDVDGFKDIFAGHGFGDDEDAELQPDITRERSAPPVSTVETKNRSDEAMEELKGMMDQMITEDMANFSGYDDLSSTAGNSTKETFDSLTKFDQYKPTYGYADTPTSSASAVPSLKLNGSVPSLQPLDVQEDTQVTADSRHPSPPANQLPEIRINNGSTATSPVRPKVPVQVKVLPATPATLPGQREANAREANAREANTYVATPATLPGQREGDAYVARSPPPTSREADVAPPTVRNVPRAQSPPRPQAPMSPQYPQPAAYTARSNSPPRAYPANGYAPRLQSPRAQPPVHPADHYYTHSQSPSRHLAEYTARTAGPQSPPRQPAVATAGPPRQSAAAPHQYPVSGYPPYTRPPDQFPTQPPAHYRSPELRGGPYQAPTETPHAMDYPPRPHHYQLPPNGAHPPYQQPPHQRHTARNQFYGHVDPSTVSRLAGAKLHGGHVNRQQDRKKLHNNIRNGNFGI</sequence>
<dbReference type="InterPro" id="IPR037508">
    <property type="entry name" value="Msb1/Mug8"/>
</dbReference>
<feature type="compositionally biased region" description="Basic and acidic residues" evidence="1">
    <location>
        <begin position="491"/>
        <end position="503"/>
    </location>
</feature>
<reference evidence="3 4" key="1">
    <citation type="submission" date="2020-06" db="EMBL/GenBank/DDBJ databases">
        <title>The yeast mating-type switching endonuclease HO is a domesticated member of an unorthodox homing genetic element family.</title>
        <authorList>
            <person name="Coughlan A.Y."/>
            <person name="Lombardi L."/>
            <person name="Braun-Galleani S."/>
            <person name="Martos A.R."/>
            <person name="Galeote V."/>
            <person name="Bigey F."/>
            <person name="Dequin S."/>
            <person name="Byrne K.P."/>
            <person name="Wolfe K.H."/>
        </authorList>
    </citation>
    <scope>NUCLEOTIDE SEQUENCE [LARGE SCALE GENOMIC DNA]</scope>
    <source>
        <strain evidence="3 4">CBS2947</strain>
    </source>
</reference>
<dbReference type="InterPro" id="IPR012965">
    <property type="entry name" value="Msb1/Mug8_dom"/>
</dbReference>
<feature type="compositionally biased region" description="Pro residues" evidence="1">
    <location>
        <begin position="958"/>
        <end position="969"/>
    </location>
</feature>
<evidence type="ECO:0000313" key="4">
    <source>
        <dbReference type="Proteomes" id="UP000510647"/>
    </source>
</evidence>
<feature type="region of interest" description="Disordered" evidence="1">
    <location>
        <begin position="1"/>
        <end position="54"/>
    </location>
</feature>
<evidence type="ECO:0000313" key="3">
    <source>
        <dbReference type="EMBL" id="QLQ82131.1"/>
    </source>
</evidence>
<dbReference type="AlphaFoldDB" id="A0A7H9HXN9"/>
<dbReference type="Proteomes" id="UP000510647">
    <property type="component" value="Chromosome 7"/>
</dbReference>
<dbReference type="Pfam" id="PF08101">
    <property type="entry name" value="Msb1-Mug8_dom"/>
    <property type="match status" value="1"/>
</dbReference>
<feature type="domain" description="Meiotically up-regulated protein Msb1/Mug8" evidence="2">
    <location>
        <begin position="66"/>
        <end position="467"/>
    </location>
</feature>
<dbReference type="GO" id="GO:0005934">
    <property type="term" value="C:cellular bud tip"/>
    <property type="evidence" value="ECO:0007669"/>
    <property type="project" value="TreeGrafter"/>
</dbReference>
<gene>
    <name evidence="3" type="ORF">HG537_0G03860</name>
</gene>
<dbReference type="PANTHER" id="PTHR28093">
    <property type="entry name" value="MORPHOGENESIS-RELATED PROTEIN MSB1"/>
    <property type="match status" value="1"/>
</dbReference>
<protein>
    <recommendedName>
        <fullName evidence="2">Meiotically up-regulated protein Msb1/Mug8 domain-containing protein</fullName>
    </recommendedName>
</protein>
<accession>A0A7H9HXN9</accession>
<dbReference type="CDD" id="cd04401">
    <property type="entry name" value="RhoGAP_fMSB1"/>
    <property type="match status" value="1"/>
</dbReference>
<dbReference type="OrthoDB" id="3362494at2759"/>
<dbReference type="GO" id="GO:0005935">
    <property type="term" value="C:cellular bud neck"/>
    <property type="evidence" value="ECO:0007669"/>
    <property type="project" value="TreeGrafter"/>
</dbReference>
<feature type="region of interest" description="Disordered" evidence="1">
    <location>
        <begin position="478"/>
        <end position="507"/>
    </location>
</feature>
<evidence type="ECO:0000259" key="2">
    <source>
        <dbReference type="Pfam" id="PF08101"/>
    </source>
</evidence>
<feature type="region of interest" description="Disordered" evidence="1">
    <location>
        <begin position="711"/>
        <end position="1020"/>
    </location>
</feature>
<dbReference type="PANTHER" id="PTHR28093:SF1">
    <property type="entry name" value="MORPHOGENESIS-RELATED PROTEIN MSB1"/>
    <property type="match status" value="1"/>
</dbReference>
<feature type="compositionally biased region" description="Pro residues" evidence="1">
    <location>
        <begin position="850"/>
        <end position="864"/>
    </location>
</feature>
<name>A0A7H9HXN9_9SACH</name>
<feature type="region of interest" description="Disordered" evidence="1">
    <location>
        <begin position="560"/>
        <end position="597"/>
    </location>
</feature>
<dbReference type="EMBL" id="CP059273">
    <property type="protein sequence ID" value="QLQ82131.1"/>
    <property type="molecule type" value="Genomic_DNA"/>
</dbReference>
<feature type="compositionally biased region" description="Low complexity" evidence="1">
    <location>
        <begin position="770"/>
        <end position="783"/>
    </location>
</feature>